<proteinExistence type="predicted"/>
<evidence type="ECO:0000256" key="1">
    <source>
        <dbReference type="ARBA" id="ARBA00004477"/>
    </source>
</evidence>
<name>A0A9P4I9F0_9PEZI</name>
<dbReference type="OrthoDB" id="202672at2759"/>
<evidence type="ECO:0000256" key="5">
    <source>
        <dbReference type="ARBA" id="ARBA00023136"/>
    </source>
</evidence>
<comment type="subcellular location">
    <subcellularLocation>
        <location evidence="1">Endoplasmic reticulum membrane</location>
        <topology evidence="1">Multi-pass membrane protein</topology>
    </subcellularLocation>
</comment>
<gene>
    <name evidence="7" type="ORF">NA57DRAFT_77703</name>
</gene>
<keyword evidence="8" id="KW-1185">Reference proteome</keyword>
<dbReference type="AlphaFoldDB" id="A0A9P4I9F0"/>
<accession>A0A9P4I9F0</accession>
<dbReference type="GO" id="GO:0005789">
    <property type="term" value="C:endoplasmic reticulum membrane"/>
    <property type="evidence" value="ECO:0007669"/>
    <property type="project" value="UniProtKB-SubCell"/>
</dbReference>
<evidence type="ECO:0000256" key="4">
    <source>
        <dbReference type="ARBA" id="ARBA00022989"/>
    </source>
</evidence>
<keyword evidence="3" id="KW-0256">Endoplasmic reticulum</keyword>
<protein>
    <submittedName>
        <fullName evidence="7">Uncharacterized protein</fullName>
    </submittedName>
</protein>
<sequence>MAEILSNAYFGIYVGAIAILVGALLLYPSTIMRWVDRKRYQYEVSFALYMLTSTEKFIFNSFIFLFAAMIIIATSLYLPEHLSIVVRRAFYYLAGDDGSVSQPPLESAIANGR</sequence>
<evidence type="ECO:0000256" key="2">
    <source>
        <dbReference type="ARBA" id="ARBA00022692"/>
    </source>
</evidence>
<organism evidence="7 8">
    <name type="scientific">Rhizodiscina lignyota</name>
    <dbReference type="NCBI Taxonomy" id="1504668"/>
    <lineage>
        <taxon>Eukaryota</taxon>
        <taxon>Fungi</taxon>
        <taxon>Dikarya</taxon>
        <taxon>Ascomycota</taxon>
        <taxon>Pezizomycotina</taxon>
        <taxon>Dothideomycetes</taxon>
        <taxon>Pleosporomycetidae</taxon>
        <taxon>Aulographales</taxon>
        <taxon>Rhizodiscinaceae</taxon>
        <taxon>Rhizodiscina</taxon>
    </lineage>
</organism>
<keyword evidence="5 6" id="KW-0472">Membrane</keyword>
<evidence type="ECO:0000313" key="7">
    <source>
        <dbReference type="EMBL" id="KAF2097445.1"/>
    </source>
</evidence>
<keyword evidence="4 6" id="KW-1133">Transmembrane helix</keyword>
<dbReference type="Pfam" id="PF11779">
    <property type="entry name" value="SPT_ssu-like"/>
    <property type="match status" value="1"/>
</dbReference>
<keyword evidence="2 6" id="KW-0812">Transmembrane</keyword>
<feature type="transmembrane region" description="Helical" evidence="6">
    <location>
        <begin position="57"/>
        <end position="78"/>
    </location>
</feature>
<reference evidence="7" key="1">
    <citation type="journal article" date="2020" name="Stud. Mycol.">
        <title>101 Dothideomycetes genomes: a test case for predicting lifestyles and emergence of pathogens.</title>
        <authorList>
            <person name="Haridas S."/>
            <person name="Albert R."/>
            <person name="Binder M."/>
            <person name="Bloem J."/>
            <person name="Labutti K."/>
            <person name="Salamov A."/>
            <person name="Andreopoulos B."/>
            <person name="Baker S."/>
            <person name="Barry K."/>
            <person name="Bills G."/>
            <person name="Bluhm B."/>
            <person name="Cannon C."/>
            <person name="Castanera R."/>
            <person name="Culley D."/>
            <person name="Daum C."/>
            <person name="Ezra D."/>
            <person name="Gonzalez J."/>
            <person name="Henrissat B."/>
            <person name="Kuo A."/>
            <person name="Liang C."/>
            <person name="Lipzen A."/>
            <person name="Lutzoni F."/>
            <person name="Magnuson J."/>
            <person name="Mondo S."/>
            <person name="Nolan M."/>
            <person name="Ohm R."/>
            <person name="Pangilinan J."/>
            <person name="Park H.-J."/>
            <person name="Ramirez L."/>
            <person name="Alfaro M."/>
            <person name="Sun H."/>
            <person name="Tritt A."/>
            <person name="Yoshinaga Y."/>
            <person name="Zwiers L.-H."/>
            <person name="Turgeon B."/>
            <person name="Goodwin S."/>
            <person name="Spatafora J."/>
            <person name="Crous P."/>
            <person name="Grigoriev I."/>
        </authorList>
    </citation>
    <scope>NUCLEOTIDE SEQUENCE</scope>
    <source>
        <strain evidence="7">CBS 133067</strain>
    </source>
</reference>
<dbReference type="EMBL" id="ML978128">
    <property type="protein sequence ID" value="KAF2097445.1"/>
    <property type="molecule type" value="Genomic_DNA"/>
</dbReference>
<feature type="transmembrane region" description="Helical" evidence="6">
    <location>
        <begin position="7"/>
        <end position="27"/>
    </location>
</feature>
<dbReference type="Proteomes" id="UP000799772">
    <property type="component" value="Unassembled WGS sequence"/>
</dbReference>
<comment type="caution">
    <text evidence="7">The sequence shown here is derived from an EMBL/GenBank/DDBJ whole genome shotgun (WGS) entry which is preliminary data.</text>
</comment>
<dbReference type="InterPro" id="IPR024512">
    <property type="entry name" value="Ser_palmitoyltrfase_ssu-like"/>
</dbReference>
<evidence type="ECO:0000256" key="3">
    <source>
        <dbReference type="ARBA" id="ARBA00022824"/>
    </source>
</evidence>
<evidence type="ECO:0000313" key="8">
    <source>
        <dbReference type="Proteomes" id="UP000799772"/>
    </source>
</evidence>
<evidence type="ECO:0000256" key="6">
    <source>
        <dbReference type="SAM" id="Phobius"/>
    </source>
</evidence>